<gene>
    <name evidence="2" type="ORF">GCM10011366_25850</name>
</gene>
<comment type="caution">
    <text evidence="2">The sequence shown here is derived from an EMBL/GenBank/DDBJ whole genome shotgun (WGS) entry which is preliminary data.</text>
</comment>
<keyword evidence="3" id="KW-1185">Reference proteome</keyword>
<proteinExistence type="predicted"/>
<dbReference type="Proteomes" id="UP000605670">
    <property type="component" value="Unassembled WGS sequence"/>
</dbReference>
<evidence type="ECO:0000313" key="2">
    <source>
        <dbReference type="EMBL" id="GGF56833.1"/>
    </source>
</evidence>
<dbReference type="AlphaFoldDB" id="A0A917BS90"/>
<feature type="compositionally biased region" description="Polar residues" evidence="1">
    <location>
        <begin position="76"/>
        <end position="94"/>
    </location>
</feature>
<reference evidence="2" key="1">
    <citation type="journal article" date="2014" name="Int. J. Syst. Evol. Microbiol.">
        <title>Complete genome sequence of Corynebacterium casei LMG S-19264T (=DSM 44701T), isolated from a smear-ripened cheese.</title>
        <authorList>
            <consortium name="US DOE Joint Genome Institute (JGI-PGF)"/>
            <person name="Walter F."/>
            <person name="Albersmeier A."/>
            <person name="Kalinowski J."/>
            <person name="Ruckert C."/>
        </authorList>
    </citation>
    <scope>NUCLEOTIDE SEQUENCE</scope>
    <source>
        <strain evidence="2">CGMCC 1.12160</strain>
    </source>
</reference>
<name>A0A917BS90_9MICO</name>
<sequence>MRASMVTSTPGASSAFVEKSPPKPEPMTTTRWGADDGVGWLVRAADVAGCALMYGVAPGRAATFLYDKETLVTAGRPTTRTSEQWAANSGQRQAGSGKREQQRGDARGLRGTAYRRGSD</sequence>
<accession>A0A917BS90</accession>
<feature type="region of interest" description="Disordered" evidence="1">
    <location>
        <begin position="1"/>
        <end position="34"/>
    </location>
</feature>
<reference evidence="2" key="2">
    <citation type="submission" date="2020-09" db="EMBL/GenBank/DDBJ databases">
        <authorList>
            <person name="Sun Q."/>
            <person name="Zhou Y."/>
        </authorList>
    </citation>
    <scope>NUCLEOTIDE SEQUENCE</scope>
    <source>
        <strain evidence="2">CGMCC 1.12160</strain>
    </source>
</reference>
<feature type="region of interest" description="Disordered" evidence="1">
    <location>
        <begin position="75"/>
        <end position="119"/>
    </location>
</feature>
<evidence type="ECO:0000313" key="3">
    <source>
        <dbReference type="Proteomes" id="UP000605670"/>
    </source>
</evidence>
<protein>
    <submittedName>
        <fullName evidence="2">Uncharacterized protein</fullName>
    </submittedName>
</protein>
<organism evidence="2 3">
    <name type="scientific">Ornithinimicrobium tianjinense</name>
    <dbReference type="NCBI Taxonomy" id="1195761"/>
    <lineage>
        <taxon>Bacteria</taxon>
        <taxon>Bacillati</taxon>
        <taxon>Actinomycetota</taxon>
        <taxon>Actinomycetes</taxon>
        <taxon>Micrococcales</taxon>
        <taxon>Ornithinimicrobiaceae</taxon>
        <taxon>Ornithinimicrobium</taxon>
    </lineage>
</organism>
<dbReference type="EMBL" id="BMEM01000004">
    <property type="protein sequence ID" value="GGF56833.1"/>
    <property type="molecule type" value="Genomic_DNA"/>
</dbReference>
<feature type="compositionally biased region" description="Basic and acidic residues" evidence="1">
    <location>
        <begin position="97"/>
        <end position="108"/>
    </location>
</feature>
<evidence type="ECO:0000256" key="1">
    <source>
        <dbReference type="SAM" id="MobiDB-lite"/>
    </source>
</evidence>
<feature type="compositionally biased region" description="Polar residues" evidence="1">
    <location>
        <begin position="1"/>
        <end position="12"/>
    </location>
</feature>